<feature type="transmembrane region" description="Helical" evidence="6">
    <location>
        <begin position="306"/>
        <end position="325"/>
    </location>
</feature>
<evidence type="ECO:0000313" key="7">
    <source>
        <dbReference type="EMBL" id="OGL46392.1"/>
    </source>
</evidence>
<gene>
    <name evidence="7" type="ORF">A2161_03110</name>
</gene>
<evidence type="ECO:0008006" key="9">
    <source>
        <dbReference type="Google" id="ProtNLM"/>
    </source>
</evidence>
<dbReference type="GO" id="GO:0005886">
    <property type="term" value="C:plasma membrane"/>
    <property type="evidence" value="ECO:0007669"/>
    <property type="project" value="UniProtKB-SubCell"/>
</dbReference>
<protein>
    <recommendedName>
        <fullName evidence="9">TIGR00374 family protein</fullName>
    </recommendedName>
</protein>
<comment type="subcellular location">
    <subcellularLocation>
        <location evidence="1">Cell membrane</location>
        <topology evidence="1">Multi-pass membrane protein</topology>
    </subcellularLocation>
</comment>
<evidence type="ECO:0000313" key="8">
    <source>
        <dbReference type="Proteomes" id="UP000179266"/>
    </source>
</evidence>
<dbReference type="AlphaFoldDB" id="A0A1F7RXW2"/>
<keyword evidence="4 6" id="KW-1133">Transmembrane helix</keyword>
<dbReference type="PANTHER" id="PTHR37693:SF1">
    <property type="entry name" value="INTEGRAL MEMBRANE PROTEIN"/>
    <property type="match status" value="1"/>
</dbReference>
<feature type="transmembrane region" description="Helical" evidence="6">
    <location>
        <begin position="46"/>
        <end position="64"/>
    </location>
</feature>
<dbReference type="InterPro" id="IPR022791">
    <property type="entry name" value="L-PG_synthase/AglD"/>
</dbReference>
<sequence>MKSIVHKLFHSFIGRLIIIIILSLSTAGILIYFSCQQPVLETLKEFSFRLVFIGILMMLSCWILDGIRLKNLARATNLKIKFLECIRIQLITEFTTSLTPSGMGGGPVKILLIQRQGASLGSSTTIFSVDKFVDFVFLLFIFPFFLYMISLSHISLSSEISLKSSIIFVTCIIILIAALVMVFYRYVKNDNRTPDFMNPLLNYRIVKWFIPARFRVYILEQTSTFFKQIKEELLKLLYYKKTVLLMNFILSAVKWNLRYGLLSFMLFYGFGQSTNYYVFFLLQGLIFFSSFFIMTPGGSGGVEMAYSILFAPFLPVHLIGVSLLIWRFYTYYLNIIIGGLVVFFSMGKEGIKTLLDM</sequence>
<organism evidence="7 8">
    <name type="scientific">Candidatus Schekmanbacteria bacterium RBG_13_48_7</name>
    <dbReference type="NCBI Taxonomy" id="1817878"/>
    <lineage>
        <taxon>Bacteria</taxon>
        <taxon>Candidatus Schekmaniibacteriota</taxon>
    </lineage>
</organism>
<feature type="transmembrane region" description="Helical" evidence="6">
    <location>
        <begin position="132"/>
        <end position="154"/>
    </location>
</feature>
<dbReference type="Proteomes" id="UP000179266">
    <property type="component" value="Unassembled WGS sequence"/>
</dbReference>
<feature type="transmembrane region" description="Helical" evidence="6">
    <location>
        <begin position="166"/>
        <end position="187"/>
    </location>
</feature>
<accession>A0A1F7RXW2</accession>
<dbReference type="NCBIfam" id="TIGR00374">
    <property type="entry name" value="flippase-like domain"/>
    <property type="match status" value="1"/>
</dbReference>
<feature type="transmembrane region" description="Helical" evidence="6">
    <location>
        <begin position="331"/>
        <end position="347"/>
    </location>
</feature>
<proteinExistence type="predicted"/>
<evidence type="ECO:0000256" key="5">
    <source>
        <dbReference type="ARBA" id="ARBA00023136"/>
    </source>
</evidence>
<dbReference type="PANTHER" id="PTHR37693">
    <property type="entry name" value="PHOSPHATIDYLGLYCEROL LYSYLTRANSFERASE"/>
    <property type="match status" value="1"/>
</dbReference>
<keyword evidence="3 6" id="KW-0812">Transmembrane</keyword>
<feature type="transmembrane region" description="Helical" evidence="6">
    <location>
        <begin position="276"/>
        <end position="294"/>
    </location>
</feature>
<reference evidence="7 8" key="1">
    <citation type="journal article" date="2016" name="Nat. Commun.">
        <title>Thousands of microbial genomes shed light on interconnected biogeochemical processes in an aquifer system.</title>
        <authorList>
            <person name="Anantharaman K."/>
            <person name="Brown C.T."/>
            <person name="Hug L.A."/>
            <person name="Sharon I."/>
            <person name="Castelle C.J."/>
            <person name="Probst A.J."/>
            <person name="Thomas B.C."/>
            <person name="Singh A."/>
            <person name="Wilkins M.J."/>
            <person name="Karaoz U."/>
            <person name="Brodie E.L."/>
            <person name="Williams K.H."/>
            <person name="Hubbard S.S."/>
            <person name="Banfield J.F."/>
        </authorList>
    </citation>
    <scope>NUCLEOTIDE SEQUENCE [LARGE SCALE GENOMIC DNA]</scope>
</reference>
<dbReference type="EMBL" id="MGDD01000130">
    <property type="protein sequence ID" value="OGL46392.1"/>
    <property type="molecule type" value="Genomic_DNA"/>
</dbReference>
<keyword evidence="5 6" id="KW-0472">Membrane</keyword>
<evidence type="ECO:0000256" key="3">
    <source>
        <dbReference type="ARBA" id="ARBA00022692"/>
    </source>
</evidence>
<evidence type="ECO:0000256" key="6">
    <source>
        <dbReference type="SAM" id="Phobius"/>
    </source>
</evidence>
<feature type="transmembrane region" description="Helical" evidence="6">
    <location>
        <begin position="12"/>
        <end position="34"/>
    </location>
</feature>
<evidence type="ECO:0000256" key="1">
    <source>
        <dbReference type="ARBA" id="ARBA00004651"/>
    </source>
</evidence>
<evidence type="ECO:0000256" key="4">
    <source>
        <dbReference type="ARBA" id="ARBA00022989"/>
    </source>
</evidence>
<keyword evidence="2" id="KW-1003">Cell membrane</keyword>
<comment type="caution">
    <text evidence="7">The sequence shown here is derived from an EMBL/GenBank/DDBJ whole genome shotgun (WGS) entry which is preliminary data.</text>
</comment>
<evidence type="ECO:0000256" key="2">
    <source>
        <dbReference type="ARBA" id="ARBA00022475"/>
    </source>
</evidence>
<dbReference type="Pfam" id="PF03706">
    <property type="entry name" value="LPG_synthase_TM"/>
    <property type="match status" value="1"/>
</dbReference>
<name>A0A1F7RXW2_9BACT</name>